<dbReference type="PANTHER" id="PTHR12358:SF54">
    <property type="entry name" value="SPHINGOSINE KINASE RELATED PROTEIN"/>
    <property type="match status" value="1"/>
</dbReference>
<evidence type="ECO:0000256" key="4">
    <source>
        <dbReference type="ARBA" id="ARBA00022679"/>
    </source>
</evidence>
<dbReference type="Gene3D" id="2.60.200.40">
    <property type="match status" value="1"/>
</dbReference>
<organism evidence="13 14">
    <name type="scientific">Pallidibacillus thermolactis</name>
    <dbReference type="NCBI Taxonomy" id="251051"/>
    <lineage>
        <taxon>Bacteria</taxon>
        <taxon>Bacillati</taxon>
        <taxon>Bacillota</taxon>
        <taxon>Bacilli</taxon>
        <taxon>Bacillales</taxon>
        <taxon>Bacillaceae</taxon>
        <taxon>Pallidibacillus</taxon>
    </lineage>
</organism>
<keyword evidence="10" id="KW-1208">Phospholipid metabolism</keyword>
<evidence type="ECO:0000256" key="3">
    <source>
        <dbReference type="ARBA" id="ARBA00022516"/>
    </source>
</evidence>
<name>A0ABT2WKB8_9BACI</name>
<dbReference type="Proteomes" id="UP001208656">
    <property type="component" value="Unassembled WGS sequence"/>
</dbReference>
<comment type="cofactor">
    <cofactor evidence="1">
        <name>Mg(2+)</name>
        <dbReference type="ChEBI" id="CHEBI:18420"/>
    </cofactor>
</comment>
<evidence type="ECO:0000313" key="14">
    <source>
        <dbReference type="Proteomes" id="UP001208656"/>
    </source>
</evidence>
<evidence type="ECO:0000256" key="6">
    <source>
        <dbReference type="ARBA" id="ARBA00022777"/>
    </source>
</evidence>
<dbReference type="EMBL" id="JAOUSE010000041">
    <property type="protein sequence ID" value="MCU9595169.1"/>
    <property type="molecule type" value="Genomic_DNA"/>
</dbReference>
<evidence type="ECO:0000256" key="11">
    <source>
        <dbReference type="SAM" id="Phobius"/>
    </source>
</evidence>
<dbReference type="PROSITE" id="PS50146">
    <property type="entry name" value="DAGK"/>
    <property type="match status" value="1"/>
</dbReference>
<dbReference type="Pfam" id="PF19279">
    <property type="entry name" value="YegS_C"/>
    <property type="match status" value="1"/>
</dbReference>
<keyword evidence="9" id="KW-0594">Phospholipid biosynthesis</keyword>
<evidence type="ECO:0000256" key="10">
    <source>
        <dbReference type="ARBA" id="ARBA00023264"/>
    </source>
</evidence>
<dbReference type="InterPro" id="IPR001206">
    <property type="entry name" value="Diacylglycerol_kinase_cat_dom"/>
</dbReference>
<feature type="domain" description="DAGKc" evidence="12">
    <location>
        <begin position="1"/>
        <end position="139"/>
    </location>
</feature>
<dbReference type="InterPro" id="IPR005218">
    <property type="entry name" value="Diacylglycerol/lipid_kinase"/>
</dbReference>
<evidence type="ECO:0000256" key="5">
    <source>
        <dbReference type="ARBA" id="ARBA00022741"/>
    </source>
</evidence>
<dbReference type="NCBIfam" id="TIGR00147">
    <property type="entry name" value="YegS/Rv2252/BmrU family lipid kinase"/>
    <property type="match status" value="1"/>
</dbReference>
<dbReference type="PANTHER" id="PTHR12358">
    <property type="entry name" value="SPHINGOSINE KINASE"/>
    <property type="match status" value="1"/>
</dbReference>
<keyword evidence="8" id="KW-0443">Lipid metabolism</keyword>
<evidence type="ECO:0000256" key="2">
    <source>
        <dbReference type="ARBA" id="ARBA00005983"/>
    </source>
</evidence>
<evidence type="ECO:0000256" key="7">
    <source>
        <dbReference type="ARBA" id="ARBA00022840"/>
    </source>
</evidence>
<gene>
    <name evidence="13" type="ORF">OEV82_12040</name>
</gene>
<dbReference type="GO" id="GO:0016301">
    <property type="term" value="F:kinase activity"/>
    <property type="evidence" value="ECO:0007669"/>
    <property type="project" value="UniProtKB-KW"/>
</dbReference>
<dbReference type="InterPro" id="IPR016064">
    <property type="entry name" value="NAD/diacylglycerol_kinase_sf"/>
</dbReference>
<keyword evidence="5" id="KW-0547">Nucleotide-binding</keyword>
<comment type="caution">
    <text evidence="13">The sequence shown here is derived from an EMBL/GenBank/DDBJ whole genome shotgun (WGS) entry which is preliminary data.</text>
</comment>
<dbReference type="InterPro" id="IPR045540">
    <property type="entry name" value="YegS/DAGK_C"/>
</dbReference>
<evidence type="ECO:0000256" key="9">
    <source>
        <dbReference type="ARBA" id="ARBA00023209"/>
    </source>
</evidence>
<keyword evidence="11" id="KW-0472">Membrane</keyword>
<keyword evidence="6 13" id="KW-0418">Kinase</keyword>
<dbReference type="InterPro" id="IPR050187">
    <property type="entry name" value="Lipid_Phosphate_FormReg"/>
</dbReference>
<feature type="transmembrane region" description="Helical" evidence="11">
    <location>
        <begin position="169"/>
        <end position="191"/>
    </location>
</feature>
<keyword evidence="7" id="KW-0067">ATP-binding</keyword>
<evidence type="ECO:0000256" key="1">
    <source>
        <dbReference type="ARBA" id="ARBA00001946"/>
    </source>
</evidence>
<dbReference type="Gene3D" id="3.40.50.10330">
    <property type="entry name" value="Probable inorganic polyphosphate/atp-NAD kinase, domain 1"/>
    <property type="match status" value="1"/>
</dbReference>
<evidence type="ECO:0000259" key="12">
    <source>
        <dbReference type="PROSITE" id="PS50146"/>
    </source>
</evidence>
<evidence type="ECO:0000256" key="8">
    <source>
        <dbReference type="ARBA" id="ARBA00023098"/>
    </source>
</evidence>
<keyword evidence="14" id="KW-1185">Reference proteome</keyword>
<dbReference type="RefSeq" id="WP_173659391.1">
    <property type="nucleotide sequence ID" value="NZ_JAOUSE010000041.1"/>
</dbReference>
<dbReference type="SUPFAM" id="SSF111331">
    <property type="entry name" value="NAD kinase/diacylglycerol kinase-like"/>
    <property type="match status" value="1"/>
</dbReference>
<reference evidence="13 14" key="1">
    <citation type="submission" date="2022-10" db="EMBL/GenBank/DDBJ databases">
        <title>Description of Fervidibacillus gen. nov. in the family Fervidibacillaceae fam. nov. with two species, Fervidibacillus albus sp. nov., and Fervidibacillus halotolerans sp. nov., isolated from tidal flat sediments.</title>
        <authorList>
            <person name="Kwon K.K."/>
            <person name="Yang S.-H."/>
        </authorList>
    </citation>
    <scope>NUCLEOTIDE SEQUENCE [LARGE SCALE GENOMIC DNA]</scope>
    <source>
        <strain evidence="13 14">DSM 23332</strain>
    </source>
</reference>
<keyword evidence="11" id="KW-1133">Transmembrane helix</keyword>
<accession>A0ABT2WKB8</accession>
<keyword evidence="3" id="KW-0444">Lipid biosynthesis</keyword>
<keyword evidence="11" id="KW-0812">Transmembrane</keyword>
<dbReference type="Pfam" id="PF00781">
    <property type="entry name" value="DAGK_cat"/>
    <property type="match status" value="1"/>
</dbReference>
<comment type="similarity">
    <text evidence="2">Belongs to the diacylglycerol/lipid kinase family.</text>
</comment>
<dbReference type="SMART" id="SM00046">
    <property type="entry name" value="DAGKc"/>
    <property type="match status" value="1"/>
</dbReference>
<evidence type="ECO:0000313" key="13">
    <source>
        <dbReference type="EMBL" id="MCU9595169.1"/>
    </source>
</evidence>
<protein>
    <submittedName>
        <fullName evidence="13">Diacylglycerol kinase family lipid kinase</fullName>
    </submittedName>
</protein>
<dbReference type="InterPro" id="IPR017438">
    <property type="entry name" value="ATP-NAD_kinase_N"/>
</dbReference>
<proteinExistence type="inferred from homology"/>
<sequence length="319" mass="36022">MKLYFIINPAAKNGLSLRVWNKVEKQLKHQHIYYQAYFTKCPGDGIKQVKKILQNTKDRILIIAVGGDGTIHEILNGVYPMKNGIVGYIPAGSGNDFVRGYRLPRNPKKATEHILHLLGAYKKIPIARNVDCGRFQVKASNRGCFFNNLGVGFDATVAKKVNESKVKRIYNKLGLGKLIYLLFLLKVLFIYKPTRIKMNIDGQIKVFERVWLVTVSNQPYFGGGLKIAPDAVVDDGFLDVTVVYNITRWKILLLFITVLWGGHRTIKGVYFTKGKKIFIETDKTIPIHADGEYKGDESVSVQVKEKAVSLLNGIETRHL</sequence>
<keyword evidence="4" id="KW-0808">Transferase</keyword>